<dbReference type="OMA" id="CINHACS"/>
<evidence type="ECO:0000313" key="2">
    <source>
        <dbReference type="Proteomes" id="UP000051952"/>
    </source>
</evidence>
<dbReference type="AlphaFoldDB" id="A0A0S4JJ18"/>
<keyword evidence="2" id="KW-1185">Reference proteome</keyword>
<dbReference type="Proteomes" id="UP000051952">
    <property type="component" value="Unassembled WGS sequence"/>
</dbReference>
<dbReference type="EMBL" id="CYKH01001808">
    <property type="protein sequence ID" value="CUG90295.1"/>
    <property type="molecule type" value="Genomic_DNA"/>
</dbReference>
<proteinExistence type="predicted"/>
<evidence type="ECO:0000313" key="1">
    <source>
        <dbReference type="EMBL" id="CUG90295.1"/>
    </source>
</evidence>
<name>A0A0S4JJ18_BODSA</name>
<reference evidence="2" key="1">
    <citation type="submission" date="2015-09" db="EMBL/GenBank/DDBJ databases">
        <authorList>
            <consortium name="Pathogen Informatics"/>
        </authorList>
    </citation>
    <scope>NUCLEOTIDE SEQUENCE [LARGE SCALE GENOMIC DNA]</scope>
    <source>
        <strain evidence="2">Lake Konstanz</strain>
    </source>
</reference>
<accession>A0A0S4JJ18</accession>
<feature type="non-terminal residue" evidence="1">
    <location>
        <position position="795"/>
    </location>
</feature>
<dbReference type="VEuPathDB" id="TriTrypDB:BSAL_25970"/>
<gene>
    <name evidence="1" type="ORF">BSAL_25970</name>
</gene>
<organism evidence="1 2">
    <name type="scientific">Bodo saltans</name>
    <name type="common">Flagellated protozoan</name>
    <dbReference type="NCBI Taxonomy" id="75058"/>
    <lineage>
        <taxon>Eukaryota</taxon>
        <taxon>Discoba</taxon>
        <taxon>Euglenozoa</taxon>
        <taxon>Kinetoplastea</taxon>
        <taxon>Metakinetoplastina</taxon>
        <taxon>Eubodonida</taxon>
        <taxon>Bodonidae</taxon>
        <taxon>Bodo</taxon>
    </lineage>
</organism>
<sequence length="795" mass="85114">MSSCTNDPFCQWLNNTCEKKCSQLTYSQCSSDPTDCQWDSKSGVCRDNCNRISLSATCNLDPMCVWNGANCLKVCNYRWFNDSSCNADSQCMWDPTKSVCVQSCGTIGDMATCQQFTVCMWDTSDTMCRTACPYLSVASCSANPACNVKNGTCAAHCSSEYNSQSPCDADSDCMWNADQNLCQRGCTGYTSAELGGVSSGAVQQDCLAQTMCRWNTSSACAKKCHYAYAVQSSCTADKTCLWDASRGFCLSACGTISAADECVQNPQCEWNAATAVCNVLCQARAFSQVPCNQIPECIWNVTAAFCQHDCSSYTTSGLCGSDLSCRWVTTTQYPTGVCQRGCTLLYNTPTTCNADQGCEWDSNMLVCRNACETLKSSDCTALPSLCLNVNGQCHTRCQVKHTDNVSCTNDADCQWDPLHLACVDNCAVLSSSTLCSGSTMCSWNSRQATCTTQCQFNNGSSCAASSVCASEDGTCVQSCINRYPTAQGCALNDNCMWNTALQACTPSCQATNNAISCGNLPQCLWNGTVCKTQCQIQYSQQGSCNSDVDCTWDASRLMCSPHCSELTTRLQCSQYPLCQYSSLGCTQSCTASYTTQSSCSAATAQNCAWNSVTGSCSTNCTGLSGAQCQANSLCELAIDTNGNIAMNGQVFNCSATCELMYSTRQTCELTSAGYCSWDPTTNLCTRACNGISSQGTCAAASTCNWNYVSQSCVVQCNFVADCTTRPDCVTDPDTGICKVACSGRASLTDCNSDSDCTWSAKSVTCETRCESILNSTQCVNSGTCVWNGPTSSCMR</sequence>
<protein>
    <submittedName>
        <fullName evidence="1">Uncharacterized protein</fullName>
    </submittedName>
</protein>